<reference evidence="2 3" key="1">
    <citation type="submission" date="2021-08" db="EMBL/GenBank/DDBJ databases">
        <title>Nocardioides bacterium WL0053 sp. nov., isolated from the sediment.</title>
        <authorList>
            <person name="Wang L."/>
            <person name="Zhang D."/>
            <person name="Zhang A."/>
        </authorList>
    </citation>
    <scope>NUCLEOTIDE SEQUENCE [LARGE SCALE GENOMIC DNA]</scope>
    <source>
        <strain evidence="2 3">WL0053</strain>
    </source>
</reference>
<evidence type="ECO:0000313" key="2">
    <source>
        <dbReference type="EMBL" id="MBY9076785.1"/>
    </source>
</evidence>
<gene>
    <name evidence="2" type="ORF">K1X13_18290</name>
</gene>
<evidence type="ECO:0000259" key="1">
    <source>
        <dbReference type="Pfam" id="PF12680"/>
    </source>
</evidence>
<evidence type="ECO:0000313" key="3">
    <source>
        <dbReference type="Proteomes" id="UP000754710"/>
    </source>
</evidence>
<organism evidence="2 3">
    <name type="scientific">Nocardioides jiangsuensis</name>
    <dbReference type="NCBI Taxonomy" id="2866161"/>
    <lineage>
        <taxon>Bacteria</taxon>
        <taxon>Bacillati</taxon>
        <taxon>Actinomycetota</taxon>
        <taxon>Actinomycetes</taxon>
        <taxon>Propionibacteriales</taxon>
        <taxon>Nocardioidaceae</taxon>
        <taxon>Nocardioides</taxon>
    </lineage>
</organism>
<name>A0ABS7RP07_9ACTN</name>
<dbReference type="InterPro" id="IPR032710">
    <property type="entry name" value="NTF2-like_dom_sf"/>
</dbReference>
<comment type="caution">
    <text evidence="2">The sequence shown here is derived from an EMBL/GenBank/DDBJ whole genome shotgun (WGS) entry which is preliminary data.</text>
</comment>
<keyword evidence="3" id="KW-1185">Reference proteome</keyword>
<sequence length="125" mass="14214">MDRAAVERWVADYERLWRTPGTDRLAELFAPDASYLPSPWARPAAGLEALARLWDAEREGPDEEFTMSSDVVAVDGQTAVVRVFVEYGAPRGQSWRDLWVLRFTQDGRCASFEEWPFAPNKPDGH</sequence>
<dbReference type="Proteomes" id="UP000754710">
    <property type="component" value="Unassembled WGS sequence"/>
</dbReference>
<dbReference type="Pfam" id="PF12680">
    <property type="entry name" value="SnoaL_2"/>
    <property type="match status" value="1"/>
</dbReference>
<proteinExistence type="predicted"/>
<protein>
    <submittedName>
        <fullName evidence="2">Nuclear transport factor 2 family protein</fullName>
    </submittedName>
</protein>
<dbReference type="InterPro" id="IPR037401">
    <property type="entry name" value="SnoaL-like"/>
</dbReference>
<dbReference type="CDD" id="cd00531">
    <property type="entry name" value="NTF2_like"/>
    <property type="match status" value="1"/>
</dbReference>
<feature type="domain" description="SnoaL-like" evidence="1">
    <location>
        <begin position="12"/>
        <end position="111"/>
    </location>
</feature>
<accession>A0ABS7RP07</accession>
<dbReference type="Gene3D" id="3.10.450.50">
    <property type="match status" value="1"/>
</dbReference>
<dbReference type="EMBL" id="JAIEZQ010000003">
    <property type="protein sequence ID" value="MBY9076785.1"/>
    <property type="molecule type" value="Genomic_DNA"/>
</dbReference>
<dbReference type="SUPFAM" id="SSF54427">
    <property type="entry name" value="NTF2-like"/>
    <property type="match status" value="1"/>
</dbReference>
<dbReference type="RefSeq" id="WP_221026569.1">
    <property type="nucleotide sequence ID" value="NZ_JAIEZQ010000003.1"/>
</dbReference>